<accession>A0AAE8Y082</accession>
<sequence>MVLQSDVTVDIDTETINNAVREKFTEASGPPDTTQVKAPISPFDECFQSVNDVLKDTDAIPDDALIQRIVVDAPGEYVRVWYDTE</sequence>
<dbReference type="EMBL" id="MZ334527">
    <property type="protein sequence ID" value="UBF23437.1"/>
    <property type="molecule type" value="Genomic_DNA"/>
</dbReference>
<gene>
    <name evidence="1" type="ORF">HATV-3_gp87</name>
</gene>
<evidence type="ECO:0000313" key="2">
    <source>
        <dbReference type="Proteomes" id="UP000827845"/>
    </source>
</evidence>
<protein>
    <submittedName>
        <fullName evidence="1">Uncharacterized protein</fullName>
    </submittedName>
</protein>
<reference evidence="1" key="1">
    <citation type="submission" date="2021-05" db="EMBL/GenBank/DDBJ databases">
        <title>Diversity, taxonomy and evolution of archaeal viruses of the class Caudoviricetes.</title>
        <authorList>
            <person name="Liu Y."/>
            <person name="Demina T.A."/>
            <person name="Roux S."/>
            <person name="Aiewsakun P."/>
            <person name="Kazlauskas D."/>
            <person name="Simmonds P."/>
            <person name="Prangishvili D."/>
            <person name="Oksanen H.M."/>
            <person name="Krupovic M."/>
        </authorList>
    </citation>
    <scope>NUCLEOTIDE SEQUENCE</scope>
    <source>
        <strain evidence="1">HATV-3/30</strain>
    </source>
</reference>
<dbReference type="Proteomes" id="UP000827845">
    <property type="component" value="Segment"/>
</dbReference>
<evidence type="ECO:0000313" key="1">
    <source>
        <dbReference type="EMBL" id="UBF23437.1"/>
    </source>
</evidence>
<organism evidence="1 2">
    <name type="scientific">Haloarcula tailed virus 3</name>
    <dbReference type="NCBI Taxonomy" id="2877990"/>
    <lineage>
        <taxon>Viruses</taxon>
        <taxon>Duplodnaviria</taxon>
        <taxon>Heunggongvirae</taxon>
        <taxon>Uroviricota</taxon>
        <taxon>Caudoviricetes</taxon>
        <taxon>Kirjokansivirales</taxon>
        <taxon>Pyrstoviridae</taxon>
        <taxon>Hatrivirus</taxon>
        <taxon>Hatrivirus caudatum</taxon>
        <taxon>Hatrivirus HATV3</taxon>
    </lineage>
</organism>
<proteinExistence type="predicted"/>
<keyword evidence="2" id="KW-1185">Reference proteome</keyword>
<name>A0AAE8Y082_9CAUD</name>